<dbReference type="AlphaFoldDB" id="A0A2A6DYQ4"/>
<keyword evidence="1" id="KW-0812">Transmembrane</keyword>
<comment type="caution">
    <text evidence="3">The sequence shown here is derived from an EMBL/GenBank/DDBJ whole genome shotgun (WGS) entry which is preliminary data.</text>
</comment>
<proteinExistence type="predicted"/>
<feature type="transmembrane region" description="Helical" evidence="1">
    <location>
        <begin position="12"/>
        <end position="30"/>
    </location>
</feature>
<dbReference type="Proteomes" id="UP000243688">
    <property type="component" value="Unassembled WGS sequence"/>
</dbReference>
<feature type="transmembrane region" description="Helical" evidence="1">
    <location>
        <begin position="104"/>
        <end position="128"/>
    </location>
</feature>
<sequence length="138" mass="15256">MKEIPMRYVRANQLGIVLFVFIALVFQQPYVLLTLFLIQVVGFVAGIRANLFVAIARAVLRRSAADKGQTQAAELTRFNNALALLFLAVSLVCFAIGWKAAGYVVAVLLGCAALSALFGYCVGCTVYYQYKRLRAQRR</sequence>
<keyword evidence="1" id="KW-0472">Membrane</keyword>
<organism evidence="3 4">
    <name type="scientific">Candidatus Reconcilbacillus cellulovorans</name>
    <dbReference type="NCBI Taxonomy" id="1906605"/>
    <lineage>
        <taxon>Bacteria</taxon>
        <taxon>Bacillati</taxon>
        <taxon>Bacillota</taxon>
        <taxon>Bacilli</taxon>
        <taxon>Bacillales</taxon>
        <taxon>Paenibacillaceae</taxon>
        <taxon>Candidatus Reconcilbacillus</taxon>
    </lineage>
</organism>
<dbReference type="PIRSF" id="PIRSF030042">
    <property type="entry name" value="UCP030042"/>
    <property type="match status" value="1"/>
</dbReference>
<dbReference type="InterPro" id="IPR025508">
    <property type="entry name" value="DUF4395"/>
</dbReference>
<reference evidence="3 4" key="1">
    <citation type="submission" date="2016-12" db="EMBL/GenBank/DDBJ databases">
        <title>Candidatus Reconcilibacillus cellulovorans genome.</title>
        <authorList>
            <person name="Kolinko S."/>
            <person name="Wu Y.-W."/>
            <person name="Tachea F."/>
            <person name="Denzel E."/>
            <person name="Hiras J."/>
            <person name="Baecker N."/>
            <person name="Chan L.J."/>
            <person name="Eichorst S.A."/>
            <person name="Frey D."/>
            <person name="Adams P.D."/>
            <person name="Pray T."/>
            <person name="Tanjore D."/>
            <person name="Petzold C.J."/>
            <person name="Gladden J.M."/>
            <person name="Simmons B.A."/>
            <person name="Singer S.W."/>
        </authorList>
    </citation>
    <scope>NUCLEOTIDE SEQUENCE [LARGE SCALE GENOMIC DNA]</scope>
    <source>
        <strain evidence="3">JTherm</strain>
    </source>
</reference>
<evidence type="ECO:0000259" key="2">
    <source>
        <dbReference type="Pfam" id="PF14340"/>
    </source>
</evidence>
<feature type="transmembrane region" description="Helical" evidence="1">
    <location>
        <begin position="36"/>
        <end position="60"/>
    </location>
</feature>
<evidence type="ECO:0000256" key="1">
    <source>
        <dbReference type="SAM" id="Phobius"/>
    </source>
</evidence>
<keyword evidence="1" id="KW-1133">Transmembrane helix</keyword>
<dbReference type="InterPro" id="IPR016942">
    <property type="entry name" value="UCP030042"/>
</dbReference>
<protein>
    <recommendedName>
        <fullName evidence="2">DUF4395 domain-containing protein</fullName>
    </recommendedName>
</protein>
<evidence type="ECO:0000313" key="3">
    <source>
        <dbReference type="EMBL" id="PDO09873.1"/>
    </source>
</evidence>
<name>A0A2A6DYQ4_9BACL</name>
<dbReference type="Pfam" id="PF14340">
    <property type="entry name" value="DUF4395"/>
    <property type="match status" value="1"/>
</dbReference>
<evidence type="ECO:0000313" key="4">
    <source>
        <dbReference type="Proteomes" id="UP000243688"/>
    </source>
</evidence>
<feature type="transmembrane region" description="Helical" evidence="1">
    <location>
        <begin position="81"/>
        <end position="98"/>
    </location>
</feature>
<dbReference type="EMBL" id="MOXJ01000025">
    <property type="protein sequence ID" value="PDO09873.1"/>
    <property type="molecule type" value="Genomic_DNA"/>
</dbReference>
<gene>
    <name evidence="3" type="ORF">BLM47_10255</name>
</gene>
<feature type="domain" description="DUF4395" evidence="2">
    <location>
        <begin position="4"/>
        <end position="132"/>
    </location>
</feature>
<accession>A0A2A6DYQ4</accession>